<accession>A0A916RVS7</accession>
<evidence type="ECO:0000259" key="1">
    <source>
        <dbReference type="Pfam" id="PF01636"/>
    </source>
</evidence>
<organism evidence="2 3">
    <name type="scientific">Ornithinibacillus halotolerans</name>
    <dbReference type="NCBI Taxonomy" id="1274357"/>
    <lineage>
        <taxon>Bacteria</taxon>
        <taxon>Bacillati</taxon>
        <taxon>Bacillota</taxon>
        <taxon>Bacilli</taxon>
        <taxon>Bacillales</taxon>
        <taxon>Bacillaceae</taxon>
        <taxon>Ornithinibacillus</taxon>
    </lineage>
</organism>
<name>A0A916RVS7_9BACI</name>
<dbReference type="AlphaFoldDB" id="A0A916RVS7"/>
<reference evidence="2" key="2">
    <citation type="submission" date="2020-09" db="EMBL/GenBank/DDBJ databases">
        <authorList>
            <person name="Sun Q."/>
            <person name="Zhou Y."/>
        </authorList>
    </citation>
    <scope>NUCLEOTIDE SEQUENCE</scope>
    <source>
        <strain evidence="2">CGMCC 1.12408</strain>
    </source>
</reference>
<reference evidence="2" key="1">
    <citation type="journal article" date="2014" name="Int. J. Syst. Evol. Microbiol.">
        <title>Complete genome sequence of Corynebacterium casei LMG S-19264T (=DSM 44701T), isolated from a smear-ripened cheese.</title>
        <authorList>
            <consortium name="US DOE Joint Genome Institute (JGI-PGF)"/>
            <person name="Walter F."/>
            <person name="Albersmeier A."/>
            <person name="Kalinowski J."/>
            <person name="Ruckert C."/>
        </authorList>
    </citation>
    <scope>NUCLEOTIDE SEQUENCE</scope>
    <source>
        <strain evidence="2">CGMCC 1.12408</strain>
    </source>
</reference>
<feature type="domain" description="Aminoglycoside phosphotransferase" evidence="1">
    <location>
        <begin position="20"/>
        <end position="124"/>
    </location>
</feature>
<dbReference type="Proteomes" id="UP000613512">
    <property type="component" value="Unassembled WGS sequence"/>
</dbReference>
<keyword evidence="3" id="KW-1185">Reference proteome</keyword>
<dbReference type="InterPro" id="IPR011009">
    <property type="entry name" value="Kinase-like_dom_sf"/>
</dbReference>
<dbReference type="InterPro" id="IPR002575">
    <property type="entry name" value="Aminoglycoside_PTrfase"/>
</dbReference>
<sequence length="131" mass="15083">MDTELKQRLEEITSEIKEIIKLLEQGCTSQVHKIVTDEACYLLKSSFDERYRDWLNTEAQVLKKLNQLNRVPVPKFYSFIQAKDSSHLLMSFEEGITLTSALSKARDNSERKNLIRSFGRFSATVPRNGIG</sequence>
<evidence type="ECO:0000313" key="2">
    <source>
        <dbReference type="EMBL" id="GGA71673.1"/>
    </source>
</evidence>
<protein>
    <recommendedName>
        <fullName evidence="1">Aminoglycoside phosphotransferase domain-containing protein</fullName>
    </recommendedName>
</protein>
<evidence type="ECO:0000313" key="3">
    <source>
        <dbReference type="Proteomes" id="UP000613512"/>
    </source>
</evidence>
<dbReference type="EMBL" id="BMEY01000006">
    <property type="protein sequence ID" value="GGA71673.1"/>
    <property type="molecule type" value="Genomic_DNA"/>
</dbReference>
<proteinExistence type="predicted"/>
<dbReference type="SUPFAM" id="SSF56112">
    <property type="entry name" value="Protein kinase-like (PK-like)"/>
    <property type="match status" value="1"/>
</dbReference>
<dbReference type="RefSeq" id="WP_229740673.1">
    <property type="nucleotide sequence ID" value="NZ_BMEY01000006.1"/>
</dbReference>
<dbReference type="Gene3D" id="3.30.200.20">
    <property type="entry name" value="Phosphorylase Kinase, domain 1"/>
    <property type="match status" value="1"/>
</dbReference>
<comment type="caution">
    <text evidence="2">The sequence shown here is derived from an EMBL/GenBank/DDBJ whole genome shotgun (WGS) entry which is preliminary data.</text>
</comment>
<dbReference type="Pfam" id="PF01636">
    <property type="entry name" value="APH"/>
    <property type="match status" value="1"/>
</dbReference>
<gene>
    <name evidence="2" type="ORF">GCM10008025_14460</name>
</gene>